<dbReference type="RefSeq" id="WP_129130618.1">
    <property type="nucleotide sequence ID" value="NZ_SDHW01000002.1"/>
</dbReference>
<dbReference type="GO" id="GO:0000701">
    <property type="term" value="F:purine-specific mismatch base pair DNA N-glycosylase activity"/>
    <property type="evidence" value="ECO:0007669"/>
    <property type="project" value="TreeGrafter"/>
</dbReference>
<dbReference type="PANTHER" id="PTHR42944">
    <property type="entry name" value="ADENINE DNA GLYCOSYLASE"/>
    <property type="match status" value="1"/>
</dbReference>
<evidence type="ECO:0000256" key="3">
    <source>
        <dbReference type="ARBA" id="ARBA00008343"/>
    </source>
</evidence>
<evidence type="ECO:0000256" key="2">
    <source>
        <dbReference type="ARBA" id="ARBA00002933"/>
    </source>
</evidence>
<comment type="cofactor">
    <cofactor evidence="1">
        <name>[4Fe-4S] cluster</name>
        <dbReference type="ChEBI" id="CHEBI:49883"/>
    </cofactor>
</comment>
<gene>
    <name evidence="12" type="ORF">ESA94_09340</name>
</gene>
<evidence type="ECO:0000256" key="10">
    <source>
        <dbReference type="ARBA" id="ARBA00023295"/>
    </source>
</evidence>
<dbReference type="GO" id="GO:0051536">
    <property type="term" value="F:iron-sulfur cluster binding"/>
    <property type="evidence" value="ECO:0007669"/>
    <property type="project" value="UniProtKB-KW"/>
</dbReference>
<comment type="similarity">
    <text evidence="3">Belongs to the Nth/MutY family.</text>
</comment>
<evidence type="ECO:0000256" key="5">
    <source>
        <dbReference type="ARBA" id="ARBA00022763"/>
    </source>
</evidence>
<dbReference type="GO" id="GO:0006284">
    <property type="term" value="P:base-excision repair"/>
    <property type="evidence" value="ECO:0007669"/>
    <property type="project" value="InterPro"/>
</dbReference>
<comment type="caution">
    <text evidence="12">The sequence shown here is derived from an EMBL/GenBank/DDBJ whole genome shotgun (WGS) entry which is preliminary data.</text>
</comment>
<organism evidence="12 13">
    <name type="scientific">Lacibacter luteus</name>
    <dbReference type="NCBI Taxonomy" id="2508719"/>
    <lineage>
        <taxon>Bacteria</taxon>
        <taxon>Pseudomonadati</taxon>
        <taxon>Bacteroidota</taxon>
        <taxon>Chitinophagia</taxon>
        <taxon>Chitinophagales</taxon>
        <taxon>Chitinophagaceae</taxon>
        <taxon>Lacibacter</taxon>
    </lineage>
</organism>
<evidence type="ECO:0000256" key="6">
    <source>
        <dbReference type="ARBA" id="ARBA00022801"/>
    </source>
</evidence>
<dbReference type="EMBL" id="SDHW01000002">
    <property type="protein sequence ID" value="RXK60657.1"/>
    <property type="molecule type" value="Genomic_DNA"/>
</dbReference>
<proteinExistence type="inferred from homology"/>
<evidence type="ECO:0000256" key="8">
    <source>
        <dbReference type="ARBA" id="ARBA00023014"/>
    </source>
</evidence>
<evidence type="ECO:0000256" key="4">
    <source>
        <dbReference type="ARBA" id="ARBA00022723"/>
    </source>
</evidence>
<dbReference type="SUPFAM" id="SSF48150">
    <property type="entry name" value="DNA-glycosylase"/>
    <property type="match status" value="1"/>
</dbReference>
<name>A0A4Q1CJU9_9BACT</name>
<keyword evidence="13" id="KW-1185">Reference proteome</keyword>
<keyword evidence="6" id="KW-0378">Hydrolase</keyword>
<keyword evidence="9" id="KW-0234">DNA repair</keyword>
<keyword evidence="4" id="KW-0479">Metal-binding</keyword>
<protein>
    <recommendedName>
        <fullName evidence="11">HhH-GPD domain-containing protein</fullName>
    </recommendedName>
</protein>
<dbReference type="GO" id="GO:0046872">
    <property type="term" value="F:metal ion binding"/>
    <property type="evidence" value="ECO:0007669"/>
    <property type="project" value="UniProtKB-KW"/>
</dbReference>
<evidence type="ECO:0000313" key="13">
    <source>
        <dbReference type="Proteomes" id="UP000290204"/>
    </source>
</evidence>
<evidence type="ECO:0000259" key="11">
    <source>
        <dbReference type="SMART" id="SM00478"/>
    </source>
</evidence>
<keyword evidence="5" id="KW-0227">DNA damage</keyword>
<dbReference type="Gene3D" id="1.10.340.30">
    <property type="entry name" value="Hypothetical protein, domain 2"/>
    <property type="match status" value="1"/>
</dbReference>
<accession>A0A4Q1CJU9</accession>
<sequence>MKPPLSKHSIVFFQEKLLEWFKESGRSFPWRKKGLTQYQYIVAETLLQRTKAETIAKFYPQFIKDFPSWKALANTNLEKLETYLKPVGLYKQRSKRLVSLAQEMVKRKGRLPKERSELESIPFMGQYIANAVELIIFNQPSPLVDVNMSRVLERFFGPRKMADIRYDTYLQQLSYKIANHEQSKEINWAILDFAALVCRPKPLCFMCPVNRRCKNFISLSL</sequence>
<dbReference type="PANTHER" id="PTHR42944:SF1">
    <property type="entry name" value="ADENINE DNA GLYCOSYLASE"/>
    <property type="match status" value="1"/>
</dbReference>
<dbReference type="InterPro" id="IPR044298">
    <property type="entry name" value="MIG/MutY"/>
</dbReference>
<dbReference type="AlphaFoldDB" id="A0A4Q1CJU9"/>
<evidence type="ECO:0000256" key="1">
    <source>
        <dbReference type="ARBA" id="ARBA00001966"/>
    </source>
</evidence>
<dbReference type="GO" id="GO:0006298">
    <property type="term" value="P:mismatch repair"/>
    <property type="evidence" value="ECO:0007669"/>
    <property type="project" value="TreeGrafter"/>
</dbReference>
<dbReference type="GO" id="GO:0034039">
    <property type="term" value="F:8-oxo-7,8-dihydroguanine DNA N-glycosylase activity"/>
    <property type="evidence" value="ECO:0007669"/>
    <property type="project" value="TreeGrafter"/>
</dbReference>
<comment type="function">
    <text evidence="2">Adenine glycosylase active on G-A mispairs. MutY also corrects error-prone DNA synthesis past GO lesions which are due to the oxidatively damaged form of guanine: 7,8-dihydro-8-oxoguanine (8-oxo-dGTP).</text>
</comment>
<evidence type="ECO:0000313" key="12">
    <source>
        <dbReference type="EMBL" id="RXK60657.1"/>
    </source>
</evidence>
<dbReference type="Gene3D" id="1.10.1670.10">
    <property type="entry name" value="Helix-hairpin-Helix base-excision DNA repair enzymes (C-terminal)"/>
    <property type="match status" value="1"/>
</dbReference>
<feature type="domain" description="HhH-GPD" evidence="11">
    <location>
        <begin position="46"/>
        <end position="196"/>
    </location>
</feature>
<reference evidence="12 13" key="1">
    <citation type="submission" date="2019-01" db="EMBL/GenBank/DDBJ databases">
        <title>Lacibacter sp. strain TTM-7.</title>
        <authorList>
            <person name="Chen W.-M."/>
        </authorList>
    </citation>
    <scope>NUCLEOTIDE SEQUENCE [LARGE SCALE GENOMIC DNA]</scope>
    <source>
        <strain evidence="12 13">TTM-7</strain>
    </source>
</reference>
<dbReference type="CDD" id="cd00056">
    <property type="entry name" value="ENDO3c"/>
    <property type="match status" value="1"/>
</dbReference>
<dbReference type="InterPro" id="IPR011257">
    <property type="entry name" value="DNA_glycosylase"/>
</dbReference>
<keyword evidence="7" id="KW-0408">Iron</keyword>
<keyword evidence="8" id="KW-0411">Iron-sulfur</keyword>
<dbReference type="SMART" id="SM00478">
    <property type="entry name" value="ENDO3c"/>
    <property type="match status" value="1"/>
</dbReference>
<dbReference type="InterPro" id="IPR003265">
    <property type="entry name" value="HhH-GPD_domain"/>
</dbReference>
<dbReference type="Proteomes" id="UP000290204">
    <property type="component" value="Unassembled WGS sequence"/>
</dbReference>
<dbReference type="Pfam" id="PF00730">
    <property type="entry name" value="HhH-GPD"/>
    <property type="match status" value="1"/>
</dbReference>
<keyword evidence="10" id="KW-0326">Glycosidase</keyword>
<dbReference type="OrthoDB" id="9802365at2"/>
<evidence type="ECO:0000256" key="9">
    <source>
        <dbReference type="ARBA" id="ARBA00023204"/>
    </source>
</evidence>
<dbReference type="InterPro" id="IPR023170">
    <property type="entry name" value="HhH_base_excis_C"/>
</dbReference>
<evidence type="ECO:0000256" key="7">
    <source>
        <dbReference type="ARBA" id="ARBA00023004"/>
    </source>
</evidence>
<dbReference type="GO" id="GO:0035485">
    <property type="term" value="F:adenine/guanine mispair binding"/>
    <property type="evidence" value="ECO:0007669"/>
    <property type="project" value="TreeGrafter"/>
</dbReference>
<dbReference type="GO" id="GO:0032357">
    <property type="term" value="F:oxidized purine DNA binding"/>
    <property type="evidence" value="ECO:0007669"/>
    <property type="project" value="TreeGrafter"/>
</dbReference>